<evidence type="ECO:0000313" key="1">
    <source>
        <dbReference type="EMBL" id="KAF1690716.1"/>
    </source>
</evidence>
<dbReference type="RefSeq" id="WP_162123292.1">
    <property type="nucleotide sequence ID" value="NZ_PDWK01000003.1"/>
</dbReference>
<evidence type="ECO:0000313" key="2">
    <source>
        <dbReference type="Proteomes" id="UP000717981"/>
    </source>
</evidence>
<dbReference type="Proteomes" id="UP000717981">
    <property type="component" value="Unassembled WGS sequence"/>
</dbReference>
<accession>A0A921TF38</accession>
<sequence>MKLLTALLSCLLALFGDPRPGVTSIIRASQDGVDTVFSKTTLEDGVATFECLAASGGACVYRLYQEQCEKAAGTRAGCQRVVLDEFELQVGRRRQVQGLPEDFRHCVAATGARDTCRA</sequence>
<gene>
    <name evidence="1" type="ORF">CR938_01400</name>
</gene>
<protein>
    <submittedName>
        <fullName evidence="1">Uncharacterized protein</fullName>
    </submittedName>
</protein>
<name>A0A921TF38_9GAMM</name>
<dbReference type="EMBL" id="PDWK01000003">
    <property type="protein sequence ID" value="KAF1690716.1"/>
    <property type="molecule type" value="Genomic_DNA"/>
</dbReference>
<dbReference type="OrthoDB" id="6024770at2"/>
<comment type="caution">
    <text evidence="1">The sequence shown here is derived from an EMBL/GenBank/DDBJ whole genome shotgun (WGS) entry which is preliminary data.</text>
</comment>
<reference evidence="1" key="1">
    <citation type="submission" date="2017-10" db="EMBL/GenBank/DDBJ databases">
        <title>Whole genome sequencing of members of genus Pseudoxanthomonas.</title>
        <authorList>
            <person name="Kumar S."/>
            <person name="Bansal K."/>
            <person name="Kaur A."/>
            <person name="Patil P."/>
            <person name="Sharma S."/>
            <person name="Patil P.B."/>
        </authorList>
    </citation>
    <scope>NUCLEOTIDE SEQUENCE</scope>
    <source>
        <strain evidence="1">DSM 22914</strain>
    </source>
</reference>
<keyword evidence="2" id="KW-1185">Reference proteome</keyword>
<proteinExistence type="predicted"/>
<organism evidence="1 2">
    <name type="scientific">Pseudoxanthomonas taiwanensis</name>
    <dbReference type="NCBI Taxonomy" id="176598"/>
    <lineage>
        <taxon>Bacteria</taxon>
        <taxon>Pseudomonadati</taxon>
        <taxon>Pseudomonadota</taxon>
        <taxon>Gammaproteobacteria</taxon>
        <taxon>Lysobacterales</taxon>
        <taxon>Lysobacteraceae</taxon>
        <taxon>Pseudoxanthomonas</taxon>
    </lineage>
</organism>
<dbReference type="AlphaFoldDB" id="A0A921TF38"/>